<keyword evidence="5" id="KW-1185">Reference proteome</keyword>
<gene>
    <name evidence="4" type="ORF">J2Z49_002131</name>
</gene>
<evidence type="ECO:0000313" key="5">
    <source>
        <dbReference type="Proteomes" id="UP001225644"/>
    </source>
</evidence>
<evidence type="ECO:0000256" key="2">
    <source>
        <dbReference type="SAM" id="Phobius"/>
    </source>
</evidence>
<feature type="transmembrane region" description="Helical" evidence="2">
    <location>
        <begin position="259"/>
        <end position="284"/>
    </location>
</feature>
<proteinExistence type="predicted"/>
<dbReference type="InterPro" id="IPR011853">
    <property type="entry name" value="TRAP_DctM-Dct_fused"/>
</dbReference>
<comment type="caution">
    <text evidence="4">The sequence shown here is derived from an EMBL/GenBank/DDBJ whole genome shotgun (WGS) entry which is preliminary data.</text>
</comment>
<evidence type="ECO:0000313" key="4">
    <source>
        <dbReference type="EMBL" id="MDQ0287014.1"/>
    </source>
</evidence>
<keyword evidence="2" id="KW-0472">Membrane</keyword>
<feature type="transmembrane region" description="Helical" evidence="2">
    <location>
        <begin position="553"/>
        <end position="571"/>
    </location>
</feature>
<feature type="transmembrane region" description="Helical" evidence="2">
    <location>
        <begin position="401"/>
        <end position="425"/>
    </location>
</feature>
<dbReference type="InterPro" id="IPR010656">
    <property type="entry name" value="DctM"/>
</dbReference>
<dbReference type="PANTHER" id="PTHR43849:SF2">
    <property type="entry name" value="BLL3936 PROTEIN"/>
    <property type="match status" value="1"/>
</dbReference>
<feature type="transmembrane region" description="Helical" evidence="2">
    <location>
        <begin position="338"/>
        <end position="357"/>
    </location>
</feature>
<feature type="transmembrane region" description="Helical" evidence="2">
    <location>
        <begin position="162"/>
        <end position="187"/>
    </location>
</feature>
<dbReference type="NCBIfam" id="TIGR02123">
    <property type="entry name" value="TRAP_fused"/>
    <property type="match status" value="1"/>
</dbReference>
<accession>A0ABU0B2R2</accession>
<feature type="transmembrane region" description="Helical" evidence="2">
    <location>
        <begin position="12"/>
        <end position="31"/>
    </location>
</feature>
<reference evidence="4 5" key="1">
    <citation type="submission" date="2023-07" db="EMBL/GenBank/DDBJ databases">
        <title>Genomic Encyclopedia of Type Strains, Phase IV (KMG-IV): sequencing the most valuable type-strain genomes for metagenomic binning, comparative biology and taxonomic classification.</title>
        <authorList>
            <person name="Goeker M."/>
        </authorList>
    </citation>
    <scope>NUCLEOTIDE SEQUENCE [LARGE SCALE GENOMIC DNA]</scope>
    <source>
        <strain evidence="4 5">DSM 12396</strain>
    </source>
</reference>
<keyword evidence="2" id="KW-1133">Transmembrane helix</keyword>
<feature type="transmembrane region" description="Helical" evidence="2">
    <location>
        <begin position="102"/>
        <end position="118"/>
    </location>
</feature>
<feature type="transmembrane region" description="Helical" evidence="2">
    <location>
        <begin position="37"/>
        <end position="54"/>
    </location>
</feature>
<feature type="transmembrane region" description="Helical" evidence="2">
    <location>
        <begin position="490"/>
        <end position="515"/>
    </location>
</feature>
<dbReference type="PANTHER" id="PTHR43849">
    <property type="entry name" value="BLL3936 PROTEIN"/>
    <property type="match status" value="1"/>
</dbReference>
<evidence type="ECO:0000256" key="1">
    <source>
        <dbReference type="SAM" id="MobiDB-lite"/>
    </source>
</evidence>
<feature type="transmembrane region" description="Helical" evidence="2">
    <location>
        <begin position="431"/>
        <end position="456"/>
    </location>
</feature>
<protein>
    <submittedName>
        <fullName evidence="4">TRAP transporter 4TM/12TM fusion protein</fullName>
    </submittedName>
</protein>
<dbReference type="Proteomes" id="UP001225644">
    <property type="component" value="Unassembled WGS sequence"/>
</dbReference>
<dbReference type="EMBL" id="JAUSUX010000017">
    <property type="protein sequence ID" value="MDQ0287014.1"/>
    <property type="molecule type" value="Genomic_DNA"/>
</dbReference>
<feature type="transmembrane region" description="Helical" evidence="2">
    <location>
        <begin position="296"/>
        <end position="317"/>
    </location>
</feature>
<feature type="transmembrane region" description="Helical" evidence="2">
    <location>
        <begin position="527"/>
        <end position="547"/>
    </location>
</feature>
<dbReference type="Pfam" id="PF06808">
    <property type="entry name" value="DctM"/>
    <property type="match status" value="1"/>
</dbReference>
<organism evidence="4 5">
    <name type="scientific">Desulfofundulus luciae</name>
    <dbReference type="NCBI Taxonomy" id="74702"/>
    <lineage>
        <taxon>Bacteria</taxon>
        <taxon>Bacillati</taxon>
        <taxon>Bacillota</taxon>
        <taxon>Clostridia</taxon>
        <taxon>Eubacteriales</taxon>
        <taxon>Peptococcaceae</taxon>
        <taxon>Desulfofundulus</taxon>
    </lineage>
</organism>
<feature type="region of interest" description="Disordered" evidence="1">
    <location>
        <begin position="629"/>
        <end position="649"/>
    </location>
</feature>
<evidence type="ECO:0000259" key="3">
    <source>
        <dbReference type="Pfam" id="PF06808"/>
    </source>
</evidence>
<dbReference type="RefSeq" id="WP_307402843.1">
    <property type="nucleotide sequence ID" value="NZ_JAUSUX010000017.1"/>
</dbReference>
<feature type="transmembrane region" description="Helical" evidence="2">
    <location>
        <begin position="463"/>
        <end position="484"/>
    </location>
</feature>
<sequence length="649" mass="68893">MLIKTFNLDRNFWASLVAALWSIFQLYTGVMGELSSIPQRAVHLAFALTLLFLLRPMGRSGQSRVKGWIGALVDALFLLGGLASTLYLALCHVAIAERLGKVEPWEMWLGLVLLIALLEATRRSVGWPLPLVSLIFIAYALWGDLLPGNLGHRAYSVERVVGQLYLMTEGIFGVALGVSAGFLYLFVAFSTFLKESGGGEFFNNLALGLAGRARGGPAKIEIISSGLFGCISGSAIANVVGTGSFTIPLMKRLGYPPHFAAAVEAVSSTGGVIMPPLMGATAFIMAELLGVPYLTIARAAFIPAVLYYFSLFCMIHFRAVKLGLRGLQDEEIPPLKTTLLNLGHLMVPLVVLVYLLVRMPDSPSTVAIWGSVLIILVAALRPSTRMGFRRIWACLVETGKAALDVALTCACAGIIVGVVMLTGLGVKLAGFITHISAGSLLLVLIFTALASLVLGMGLPITPAYLILVLIVGPIINDLGIMPLATHMFMLYFGAISFITPPVALAAYAAAVIAGSNPFHTGFTASRLGIAGFLVPFAFVANPALLMVGKPGEIVAATIFTMLGVMALAAGLEGVLARPLSLMERVVFLTVAVLLILPDLKSSLAGLLLLLLVFWWHYFGGHAGRKFLPDGPEKREPPGNLKLKAGAGGE</sequence>
<feature type="transmembrane region" description="Helical" evidence="2">
    <location>
        <begin position="75"/>
        <end position="96"/>
    </location>
</feature>
<keyword evidence="2" id="KW-0812">Transmembrane</keyword>
<feature type="transmembrane region" description="Helical" evidence="2">
    <location>
        <begin position="363"/>
        <end position="380"/>
    </location>
</feature>
<feature type="domain" description="TRAP C4-dicarboxylate transport system permease DctM subunit" evidence="3">
    <location>
        <begin position="113"/>
        <end position="547"/>
    </location>
</feature>
<feature type="transmembrane region" description="Helical" evidence="2">
    <location>
        <begin position="125"/>
        <end position="142"/>
    </location>
</feature>
<feature type="transmembrane region" description="Helical" evidence="2">
    <location>
        <begin position="578"/>
        <end position="596"/>
    </location>
</feature>
<name>A0ABU0B2R2_9FIRM</name>